<keyword evidence="4 5" id="KW-0472">Membrane</keyword>
<dbReference type="GO" id="GO:0016020">
    <property type="term" value="C:membrane"/>
    <property type="evidence" value="ECO:0007669"/>
    <property type="project" value="UniProtKB-SubCell"/>
</dbReference>
<evidence type="ECO:0000256" key="4">
    <source>
        <dbReference type="ARBA" id="ARBA00023136"/>
    </source>
</evidence>
<organism evidence="8 9">
    <name type="scientific">Citrifermentans bremense</name>
    <dbReference type="NCBI Taxonomy" id="60035"/>
    <lineage>
        <taxon>Bacteria</taxon>
        <taxon>Pseudomonadati</taxon>
        <taxon>Thermodesulfobacteriota</taxon>
        <taxon>Desulfuromonadia</taxon>
        <taxon>Geobacterales</taxon>
        <taxon>Geobacteraceae</taxon>
        <taxon>Citrifermentans</taxon>
    </lineage>
</organism>
<comment type="subcellular location">
    <subcellularLocation>
        <location evidence="1">Membrane</location>
        <topology evidence="1">Multi-pass membrane protein</topology>
    </subcellularLocation>
</comment>
<evidence type="ECO:0000259" key="6">
    <source>
        <dbReference type="Pfam" id="PF04932"/>
    </source>
</evidence>
<feature type="domain" description="DUF5935" evidence="7">
    <location>
        <begin position="1"/>
        <end position="146"/>
    </location>
</feature>
<evidence type="ECO:0000313" key="8">
    <source>
        <dbReference type="EMBL" id="BCG47641.1"/>
    </source>
</evidence>
<dbReference type="PANTHER" id="PTHR37422">
    <property type="entry name" value="TEICHURONIC ACID BIOSYNTHESIS PROTEIN TUAE"/>
    <property type="match status" value="1"/>
</dbReference>
<protein>
    <submittedName>
        <fullName evidence="8">O-antigen polymerase</fullName>
    </submittedName>
</protein>
<gene>
    <name evidence="8" type="ORF">GEOBRER4_n2480</name>
</gene>
<dbReference type="PANTHER" id="PTHR37422:SF13">
    <property type="entry name" value="LIPOPOLYSACCHARIDE BIOSYNTHESIS PROTEIN PA4999-RELATED"/>
    <property type="match status" value="1"/>
</dbReference>
<accession>A0A6S6M804</accession>
<feature type="domain" description="O-antigen ligase-related" evidence="6">
    <location>
        <begin position="202"/>
        <end position="356"/>
    </location>
</feature>
<dbReference type="EMBL" id="AP023213">
    <property type="protein sequence ID" value="BCG47641.1"/>
    <property type="molecule type" value="Genomic_DNA"/>
</dbReference>
<evidence type="ECO:0000256" key="1">
    <source>
        <dbReference type="ARBA" id="ARBA00004141"/>
    </source>
</evidence>
<name>A0A6S6M804_9BACT</name>
<feature type="transmembrane region" description="Helical" evidence="5">
    <location>
        <begin position="340"/>
        <end position="360"/>
    </location>
</feature>
<feature type="transmembrane region" description="Helical" evidence="5">
    <location>
        <begin position="196"/>
        <end position="211"/>
    </location>
</feature>
<dbReference type="Pfam" id="PF19358">
    <property type="entry name" value="DUF5935"/>
    <property type="match status" value="1"/>
</dbReference>
<dbReference type="AlphaFoldDB" id="A0A6S6M804"/>
<dbReference type="InterPro" id="IPR051533">
    <property type="entry name" value="WaaL-like"/>
</dbReference>
<feature type="transmembrane region" description="Helical" evidence="5">
    <location>
        <begin position="381"/>
        <end position="402"/>
    </location>
</feature>
<dbReference type="InterPro" id="IPR007016">
    <property type="entry name" value="O-antigen_ligase-rel_domated"/>
</dbReference>
<dbReference type="RefSeq" id="WP_185242507.1">
    <property type="nucleotide sequence ID" value="NZ_AP023213.1"/>
</dbReference>
<dbReference type="KEGG" id="gbn:GEOBRER4_23910"/>
<keyword evidence="2 5" id="KW-0812">Transmembrane</keyword>
<reference evidence="8 9" key="1">
    <citation type="submission" date="2020-06" db="EMBL/GenBank/DDBJ databases">
        <title>Interaction of electrochemicaly active bacteria, Geobacter bremensis R4 on different carbon anode.</title>
        <authorList>
            <person name="Meng L."/>
            <person name="Yoshida N."/>
        </authorList>
    </citation>
    <scope>NUCLEOTIDE SEQUENCE [LARGE SCALE GENOMIC DNA]</scope>
    <source>
        <strain evidence="8 9">R4</strain>
    </source>
</reference>
<sequence length="446" mass="48734">MREIALYILIALSAPAVLRRPFLGVVIYLGANIVRPEMLFWGGGGGSFVFITYYLLILAGCLLRGELSGLGRIFQREYLLMLWMLAAIYLSILLTQFQVPMSSYFATDLAKTLGLCGLLYLLIKTLGDVELLETTLLGCLTFLGIWGIEQQMLGNERLEGLGGAAWGDSNGVASVYVLFLPVALAFAYAAGKRRRFWIFMGVAAVMVALIVCTKSRGGLLGMTACLFSFAIYARKTAATLKVALLFALVVAPFATDAYLERMKTLQGVSDVENFEGSARSRFILWEAGLMVFSRNPVVGTGFLTYPEAKMEFEGSFYHLDDQFREWVFRKESKKVTHNTYIQMLSDCGVFGALPFFLLVAGGIRSGFRARGSLKQERDRAAGLWLAGCSAGLTGFSVCIITIDSITMPFIYVQLAVIGILSRTLSGSSAGLPLVVEPEPVVAEQPA</sequence>
<evidence type="ECO:0000259" key="7">
    <source>
        <dbReference type="Pfam" id="PF19358"/>
    </source>
</evidence>
<feature type="transmembrane region" description="Helical" evidence="5">
    <location>
        <begin position="240"/>
        <end position="259"/>
    </location>
</feature>
<evidence type="ECO:0000256" key="5">
    <source>
        <dbReference type="SAM" id="Phobius"/>
    </source>
</evidence>
<keyword evidence="9" id="KW-1185">Reference proteome</keyword>
<feature type="transmembrane region" description="Helical" evidence="5">
    <location>
        <begin position="38"/>
        <end position="57"/>
    </location>
</feature>
<proteinExistence type="predicted"/>
<feature type="transmembrane region" description="Helical" evidence="5">
    <location>
        <begin position="173"/>
        <end position="189"/>
    </location>
</feature>
<evidence type="ECO:0000313" key="9">
    <source>
        <dbReference type="Proteomes" id="UP000515472"/>
    </source>
</evidence>
<dbReference type="InterPro" id="IPR045979">
    <property type="entry name" value="DUF5935"/>
</dbReference>
<feature type="transmembrane region" description="Helical" evidence="5">
    <location>
        <begin position="78"/>
        <end position="97"/>
    </location>
</feature>
<evidence type="ECO:0000256" key="2">
    <source>
        <dbReference type="ARBA" id="ARBA00022692"/>
    </source>
</evidence>
<feature type="transmembrane region" description="Helical" evidence="5">
    <location>
        <begin position="135"/>
        <end position="153"/>
    </location>
</feature>
<dbReference type="Proteomes" id="UP000515472">
    <property type="component" value="Chromosome"/>
</dbReference>
<dbReference type="Pfam" id="PF04932">
    <property type="entry name" value="Wzy_C"/>
    <property type="match status" value="1"/>
</dbReference>
<evidence type="ECO:0000256" key="3">
    <source>
        <dbReference type="ARBA" id="ARBA00022989"/>
    </source>
</evidence>
<keyword evidence="3 5" id="KW-1133">Transmembrane helix</keyword>